<dbReference type="Proteomes" id="UP000631791">
    <property type="component" value="Unassembled WGS sequence"/>
</dbReference>
<organism evidence="8 9">
    <name type="scientific">Micromonospora vinacea</name>
    <dbReference type="NCBI Taxonomy" id="709878"/>
    <lineage>
        <taxon>Bacteria</taxon>
        <taxon>Bacillati</taxon>
        <taxon>Actinomycetota</taxon>
        <taxon>Actinomycetes</taxon>
        <taxon>Micromonosporales</taxon>
        <taxon>Micromonosporaceae</taxon>
        <taxon>Micromonospora</taxon>
    </lineage>
</organism>
<keyword evidence="2" id="KW-1003">Cell membrane</keyword>
<dbReference type="InterPro" id="IPR052425">
    <property type="entry name" value="Uncharacterized_MFS-type"/>
</dbReference>
<dbReference type="Pfam" id="PF07690">
    <property type="entry name" value="MFS_1"/>
    <property type="match status" value="1"/>
</dbReference>
<sequence length="430" mass="43426">MSAGANRVDDAADAGHVAPTTGRTQVAVGNRQAWRVVVGFGVVSLAADMVYEGARSIYGPLLASLGASAVLVGLITGAGEAAALLLRLVSGPMADRTRRYWTLTIVGYGLTAVCVPLLAVTPILGGAGLAVAAVLILAERLGKAIRSPAKSALLADAASRVGMGRGLGVHKALDQIGAFAGPLLVAAVVAVTAGALWPGLAALTVPAVVAMLLLTTLRARARSSPAERDTSTRSEAAAKTGREPLPRRFHWFAAAMAVCTAGLVTFGLIGFHLVRAGVVATAAVPLMYATAMAAGALAALVTGVLYDRAGAWVLLALPAMIAVVPPLAFGGDLPAAVFGVVVWGAAVGLQDSTVKAMVADLVPRERRATAYGIFAAVQGTGALAGGAAAGLLYDRSVPSLIVAVVLAQAVALLMLIGVLARTRQHRRDPA</sequence>
<reference evidence="8 9" key="1">
    <citation type="submission" date="2020-11" db="EMBL/GenBank/DDBJ databases">
        <title>Sequencing the genomes of 1000 actinobacteria strains.</title>
        <authorList>
            <person name="Klenk H.-P."/>
        </authorList>
    </citation>
    <scope>NUCLEOTIDE SEQUENCE [LARGE SCALE GENOMIC DNA]</scope>
    <source>
        <strain evidence="8 9">DSM 101695</strain>
    </source>
</reference>
<evidence type="ECO:0000256" key="4">
    <source>
        <dbReference type="ARBA" id="ARBA00022989"/>
    </source>
</evidence>
<evidence type="ECO:0000259" key="7">
    <source>
        <dbReference type="PROSITE" id="PS50850"/>
    </source>
</evidence>
<dbReference type="InterPro" id="IPR036259">
    <property type="entry name" value="MFS_trans_sf"/>
</dbReference>
<feature type="transmembrane region" description="Helical" evidence="6">
    <location>
        <begin position="196"/>
        <end position="214"/>
    </location>
</feature>
<keyword evidence="3 6" id="KW-0812">Transmembrane</keyword>
<gene>
    <name evidence="8" type="ORF">IW249_006180</name>
</gene>
<feature type="transmembrane region" description="Helical" evidence="6">
    <location>
        <begin position="311"/>
        <end position="329"/>
    </location>
</feature>
<evidence type="ECO:0000256" key="6">
    <source>
        <dbReference type="SAM" id="Phobius"/>
    </source>
</evidence>
<keyword evidence="4 6" id="KW-1133">Transmembrane helix</keyword>
<dbReference type="PANTHER" id="PTHR42688">
    <property type="entry name" value="CONSERVED PROTEIN"/>
    <property type="match status" value="1"/>
</dbReference>
<dbReference type="PANTHER" id="PTHR42688:SF1">
    <property type="entry name" value="BLR5212 PROTEIN"/>
    <property type="match status" value="1"/>
</dbReference>
<keyword evidence="9" id="KW-1185">Reference proteome</keyword>
<feature type="transmembrane region" description="Helical" evidence="6">
    <location>
        <begin position="33"/>
        <end position="51"/>
    </location>
</feature>
<dbReference type="RefSeq" id="WP_231392728.1">
    <property type="nucleotide sequence ID" value="NZ_JADOTY010000001.1"/>
</dbReference>
<comment type="subcellular location">
    <subcellularLocation>
        <location evidence="1">Cell membrane</location>
        <topology evidence="1">Multi-pass membrane protein</topology>
    </subcellularLocation>
</comment>
<feature type="transmembrane region" description="Helical" evidence="6">
    <location>
        <begin position="399"/>
        <end position="420"/>
    </location>
</feature>
<accession>A0ABS0KB92</accession>
<evidence type="ECO:0000256" key="1">
    <source>
        <dbReference type="ARBA" id="ARBA00004651"/>
    </source>
</evidence>
<dbReference type="InterPro" id="IPR020846">
    <property type="entry name" value="MFS_dom"/>
</dbReference>
<dbReference type="CDD" id="cd17370">
    <property type="entry name" value="MFS_MJ1317_like"/>
    <property type="match status" value="1"/>
</dbReference>
<feature type="transmembrane region" description="Helical" evidence="6">
    <location>
        <begin position="286"/>
        <end position="306"/>
    </location>
</feature>
<dbReference type="SUPFAM" id="SSF103473">
    <property type="entry name" value="MFS general substrate transporter"/>
    <property type="match status" value="1"/>
</dbReference>
<dbReference type="PROSITE" id="PS50850">
    <property type="entry name" value="MFS"/>
    <property type="match status" value="1"/>
</dbReference>
<dbReference type="Gene3D" id="1.20.1250.20">
    <property type="entry name" value="MFS general substrate transporter like domains"/>
    <property type="match status" value="1"/>
</dbReference>
<evidence type="ECO:0000256" key="3">
    <source>
        <dbReference type="ARBA" id="ARBA00022692"/>
    </source>
</evidence>
<evidence type="ECO:0000256" key="5">
    <source>
        <dbReference type="ARBA" id="ARBA00023136"/>
    </source>
</evidence>
<comment type="caution">
    <text evidence="8">The sequence shown here is derived from an EMBL/GenBank/DDBJ whole genome shotgun (WGS) entry which is preliminary data.</text>
</comment>
<evidence type="ECO:0000313" key="8">
    <source>
        <dbReference type="EMBL" id="MBG6105766.1"/>
    </source>
</evidence>
<feature type="transmembrane region" description="Helical" evidence="6">
    <location>
        <begin position="335"/>
        <end position="358"/>
    </location>
</feature>
<name>A0ABS0KB92_9ACTN</name>
<feature type="transmembrane region" description="Helical" evidence="6">
    <location>
        <begin position="100"/>
        <end position="118"/>
    </location>
</feature>
<feature type="transmembrane region" description="Helical" evidence="6">
    <location>
        <begin position="57"/>
        <end position="88"/>
    </location>
</feature>
<keyword evidence="5 6" id="KW-0472">Membrane</keyword>
<protein>
    <submittedName>
        <fullName evidence="8">MFS family permease</fullName>
    </submittedName>
</protein>
<feature type="domain" description="Major facilitator superfamily (MFS) profile" evidence="7">
    <location>
        <begin position="32"/>
        <end position="423"/>
    </location>
</feature>
<proteinExistence type="predicted"/>
<feature type="transmembrane region" description="Helical" evidence="6">
    <location>
        <begin position="370"/>
        <end position="393"/>
    </location>
</feature>
<dbReference type="InterPro" id="IPR011701">
    <property type="entry name" value="MFS"/>
</dbReference>
<evidence type="ECO:0000313" key="9">
    <source>
        <dbReference type="Proteomes" id="UP000631791"/>
    </source>
</evidence>
<evidence type="ECO:0000256" key="2">
    <source>
        <dbReference type="ARBA" id="ARBA00022475"/>
    </source>
</evidence>
<dbReference type="EMBL" id="JADOTY010000001">
    <property type="protein sequence ID" value="MBG6105766.1"/>
    <property type="molecule type" value="Genomic_DNA"/>
</dbReference>
<feature type="transmembrane region" description="Helical" evidence="6">
    <location>
        <begin position="249"/>
        <end position="274"/>
    </location>
</feature>